<protein>
    <recommendedName>
        <fullName evidence="7">PDZ domain-containing protein</fullName>
    </recommendedName>
</protein>
<dbReference type="AlphaFoldDB" id="A0A448WHP0"/>
<name>A0A448WHP0_9PLAT</name>
<evidence type="ECO:0000256" key="2">
    <source>
        <dbReference type="SAM" id="MobiDB-lite"/>
    </source>
</evidence>
<dbReference type="InterPro" id="IPR001202">
    <property type="entry name" value="WW_dom"/>
</dbReference>
<proteinExistence type="predicted"/>
<dbReference type="FunFam" id="2.30.42.10:FF:000005">
    <property type="entry name" value="Membrane associated guanylate kinase, WW and PDZ domain containing 1"/>
    <property type="match status" value="1"/>
</dbReference>
<dbReference type="GO" id="GO:0007165">
    <property type="term" value="P:signal transduction"/>
    <property type="evidence" value="ECO:0007669"/>
    <property type="project" value="TreeGrafter"/>
</dbReference>
<evidence type="ECO:0000313" key="5">
    <source>
        <dbReference type="EMBL" id="VEL12016.1"/>
    </source>
</evidence>
<dbReference type="Proteomes" id="UP000784294">
    <property type="component" value="Unassembled WGS sequence"/>
</dbReference>
<feature type="domain" description="PDZ" evidence="4">
    <location>
        <begin position="242"/>
        <end position="313"/>
    </location>
</feature>
<dbReference type="Pfam" id="PF00595">
    <property type="entry name" value="PDZ"/>
    <property type="match status" value="1"/>
</dbReference>
<dbReference type="OrthoDB" id="66881at2759"/>
<dbReference type="PANTHER" id="PTHR10316">
    <property type="entry name" value="MEMBRANE ASSOCIATED GUANYLATE KINASE-RELATED"/>
    <property type="match status" value="1"/>
</dbReference>
<dbReference type="GO" id="GO:0005737">
    <property type="term" value="C:cytoplasm"/>
    <property type="evidence" value="ECO:0007669"/>
    <property type="project" value="TreeGrafter"/>
</dbReference>
<evidence type="ECO:0008006" key="7">
    <source>
        <dbReference type="Google" id="ProtNLM"/>
    </source>
</evidence>
<keyword evidence="6" id="KW-1185">Reference proteome</keyword>
<dbReference type="PROSITE" id="PS50020">
    <property type="entry name" value="WW_DOMAIN_2"/>
    <property type="match status" value="1"/>
</dbReference>
<accession>A0A448WHP0</accession>
<dbReference type="PROSITE" id="PS01159">
    <property type="entry name" value="WW_DOMAIN_1"/>
    <property type="match status" value="1"/>
</dbReference>
<dbReference type="EMBL" id="CAAALY010013525">
    <property type="protein sequence ID" value="VEL12016.1"/>
    <property type="molecule type" value="Genomic_DNA"/>
</dbReference>
<dbReference type="SUPFAM" id="SSF51045">
    <property type="entry name" value="WW domain"/>
    <property type="match status" value="1"/>
</dbReference>
<dbReference type="InterPro" id="IPR001478">
    <property type="entry name" value="PDZ"/>
</dbReference>
<feature type="domain" description="WW" evidence="3">
    <location>
        <begin position="117"/>
        <end position="150"/>
    </location>
</feature>
<reference evidence="5" key="1">
    <citation type="submission" date="2018-11" db="EMBL/GenBank/DDBJ databases">
        <authorList>
            <consortium name="Pathogen Informatics"/>
        </authorList>
    </citation>
    <scope>NUCLEOTIDE SEQUENCE</scope>
</reference>
<keyword evidence="1" id="KW-0677">Repeat</keyword>
<sequence>MDTIFLYNYYGTPRPDSNATSLDHEILSQLIFTTNEAGIASFLTNQADKSQVLSGVVNTLNEIFPTANQMSFFDPSKGVTLQPNTRVVWEPGDASRLDKHSLEPQFVSTELSSAPEVSLPYGWEIVKDPQFGSFYIDHIHKRTQYEPPTPSDFTNAAGSASSTFIPHNNSSHPISTKSWPSSTRIPILSESQKPFLSTVNPSPLLYSPINSPPGTSYIPNKHRLPPNVFTTDVNQLNGPIVTTSFVKSPRGFGFTIIGGTDKNKPGFLQVKNLIPGGPAFLDGLLCPGDVLISIGDRCVLGYTHADIVALFQSMPVGTCVSLTVSQGYLLRFDVNDPSTKLITTLAVRSTPHQSLGGPFFADCLSAPPINEVTTYFDQPKL</sequence>
<dbReference type="CDD" id="cd00201">
    <property type="entry name" value="WW"/>
    <property type="match status" value="1"/>
</dbReference>
<dbReference type="SMART" id="SM00228">
    <property type="entry name" value="PDZ"/>
    <property type="match status" value="1"/>
</dbReference>
<organism evidence="5 6">
    <name type="scientific">Protopolystoma xenopodis</name>
    <dbReference type="NCBI Taxonomy" id="117903"/>
    <lineage>
        <taxon>Eukaryota</taxon>
        <taxon>Metazoa</taxon>
        <taxon>Spiralia</taxon>
        <taxon>Lophotrochozoa</taxon>
        <taxon>Platyhelminthes</taxon>
        <taxon>Monogenea</taxon>
        <taxon>Polyopisthocotylea</taxon>
        <taxon>Polystomatidea</taxon>
        <taxon>Polystomatidae</taxon>
        <taxon>Protopolystoma</taxon>
    </lineage>
</organism>
<evidence type="ECO:0000259" key="4">
    <source>
        <dbReference type="PROSITE" id="PS50106"/>
    </source>
</evidence>
<comment type="caution">
    <text evidence="5">The sequence shown here is derived from an EMBL/GenBank/DDBJ whole genome shotgun (WGS) entry which is preliminary data.</text>
</comment>
<dbReference type="PROSITE" id="PS50106">
    <property type="entry name" value="PDZ"/>
    <property type="match status" value="1"/>
</dbReference>
<gene>
    <name evidence="5" type="ORF">PXEA_LOCUS5456</name>
</gene>
<evidence type="ECO:0000256" key="1">
    <source>
        <dbReference type="ARBA" id="ARBA00022737"/>
    </source>
</evidence>
<dbReference type="Gene3D" id="2.20.70.10">
    <property type="match status" value="1"/>
</dbReference>
<dbReference type="InterPro" id="IPR036020">
    <property type="entry name" value="WW_dom_sf"/>
</dbReference>
<dbReference type="InterPro" id="IPR036034">
    <property type="entry name" value="PDZ_sf"/>
</dbReference>
<dbReference type="PANTHER" id="PTHR10316:SF40">
    <property type="entry name" value="LD27118P"/>
    <property type="match status" value="1"/>
</dbReference>
<dbReference type="SUPFAM" id="SSF50156">
    <property type="entry name" value="PDZ domain-like"/>
    <property type="match status" value="1"/>
</dbReference>
<feature type="region of interest" description="Disordered" evidence="2">
    <location>
        <begin position="152"/>
        <end position="177"/>
    </location>
</feature>
<dbReference type="Gene3D" id="2.30.42.10">
    <property type="match status" value="1"/>
</dbReference>
<evidence type="ECO:0000259" key="3">
    <source>
        <dbReference type="PROSITE" id="PS50020"/>
    </source>
</evidence>
<dbReference type="SMART" id="SM00456">
    <property type="entry name" value="WW"/>
    <property type="match status" value="1"/>
</dbReference>
<evidence type="ECO:0000313" key="6">
    <source>
        <dbReference type="Proteomes" id="UP000784294"/>
    </source>
</evidence>